<keyword evidence="4" id="KW-1185">Reference proteome</keyword>
<dbReference type="AlphaFoldDB" id="A0A2K3QH65"/>
<evidence type="ECO:0000256" key="1">
    <source>
        <dbReference type="SAM" id="SignalP"/>
    </source>
</evidence>
<feature type="signal peptide" evidence="1">
    <location>
        <begin position="1"/>
        <end position="17"/>
    </location>
</feature>
<reference evidence="3 4" key="1">
    <citation type="submission" date="2017-08" db="EMBL/GenBank/DDBJ databases">
        <title>Harnessing the power of phylogenomics to disentangle the directionality and signatures of interkingdom host jumping in the parasitic fungal genus Tolypocladium.</title>
        <authorList>
            <person name="Quandt C.A."/>
            <person name="Patterson W."/>
            <person name="Spatafora J.W."/>
        </authorList>
    </citation>
    <scope>NUCLEOTIDE SEQUENCE [LARGE SCALE GENOMIC DNA]</scope>
    <source>
        <strain evidence="3 4">CBS 113982</strain>
    </source>
</reference>
<evidence type="ECO:0000313" key="3">
    <source>
        <dbReference type="EMBL" id="PNY26843.1"/>
    </source>
</evidence>
<dbReference type="GO" id="GO:0016787">
    <property type="term" value="F:hydrolase activity"/>
    <property type="evidence" value="ECO:0007669"/>
    <property type="project" value="UniProtKB-KW"/>
</dbReference>
<dbReference type="PANTHER" id="PTHR36183">
    <property type="entry name" value="BETA-GLUCURONIDASE"/>
    <property type="match status" value="1"/>
</dbReference>
<comment type="caution">
    <text evidence="3">The sequence shown here is derived from an EMBL/GenBank/DDBJ whole genome shotgun (WGS) entry which is preliminary data.</text>
</comment>
<organism evidence="3 4">
    <name type="scientific">Tolypocladium capitatum</name>
    <dbReference type="NCBI Taxonomy" id="45235"/>
    <lineage>
        <taxon>Eukaryota</taxon>
        <taxon>Fungi</taxon>
        <taxon>Dikarya</taxon>
        <taxon>Ascomycota</taxon>
        <taxon>Pezizomycotina</taxon>
        <taxon>Sordariomycetes</taxon>
        <taxon>Hypocreomycetidae</taxon>
        <taxon>Hypocreales</taxon>
        <taxon>Ophiocordycipitaceae</taxon>
        <taxon>Tolypocladium</taxon>
    </lineage>
</organism>
<dbReference type="OrthoDB" id="2831684at2759"/>
<dbReference type="InterPro" id="IPR017853">
    <property type="entry name" value="GH"/>
</dbReference>
<feature type="domain" description="Beta-glucuronidase C-terminal" evidence="2">
    <location>
        <begin position="397"/>
        <end position="504"/>
    </location>
</feature>
<dbReference type="EMBL" id="NRSZ01000492">
    <property type="protein sequence ID" value="PNY26843.1"/>
    <property type="molecule type" value="Genomic_DNA"/>
</dbReference>
<dbReference type="Gene3D" id="3.20.20.80">
    <property type="entry name" value="Glycosidases"/>
    <property type="match status" value="1"/>
</dbReference>
<gene>
    <name evidence="3" type="ORF">TCAP_03228</name>
</gene>
<dbReference type="Proteomes" id="UP000236621">
    <property type="component" value="Unassembled WGS sequence"/>
</dbReference>
<name>A0A2K3QH65_9HYPO</name>
<dbReference type="PANTHER" id="PTHR36183:SF2">
    <property type="entry name" value="BETA-GLUCURONIDASE C-TERMINAL DOMAIN-CONTAINING PROTEIN"/>
    <property type="match status" value="1"/>
</dbReference>
<dbReference type="InterPro" id="IPR013780">
    <property type="entry name" value="Glyco_hydro_b"/>
</dbReference>
<dbReference type="Gene3D" id="2.60.40.1180">
    <property type="entry name" value="Golgi alpha-mannosidase II"/>
    <property type="match status" value="1"/>
</dbReference>
<evidence type="ECO:0000259" key="2">
    <source>
        <dbReference type="Pfam" id="PF16862"/>
    </source>
</evidence>
<dbReference type="Pfam" id="PF16862">
    <property type="entry name" value="Glyco_hydro_79C"/>
    <property type="match status" value="1"/>
</dbReference>
<dbReference type="SUPFAM" id="SSF51445">
    <property type="entry name" value="(Trans)glycosidases"/>
    <property type="match status" value="1"/>
</dbReference>
<feature type="chain" id="PRO_5014464309" evidence="1">
    <location>
        <begin position="18"/>
        <end position="510"/>
    </location>
</feature>
<protein>
    <submittedName>
        <fullName evidence="3">Glycoside hydrolase family 79 protein</fullName>
    </submittedName>
</protein>
<keyword evidence="3" id="KW-0378">Hydrolase</keyword>
<keyword evidence="1" id="KW-0732">Signal</keyword>
<evidence type="ECO:0000313" key="4">
    <source>
        <dbReference type="Proteomes" id="UP000236621"/>
    </source>
</evidence>
<proteinExistence type="predicted"/>
<sequence>MVIQTGLLLSFLSLSRAISISVPGPAPSNASKYVDPDFPGLAFEQASLVEYFQNRDGSFNNFSQNLIDAIFNRTGGTPLIRLGGTSADYGHYLPDQTTPALPRAEADNYQDIGNTTIGPAYWELTKSFPNAKFIIQLPMAISNVSEAVAWAKSAAEIIGMDRIQAFEPGNEVDMYPDPQLMPPIYQGRLNNETYVGNFTKYAAGVADAVQLPDGPFFQAFDTALHTLHVPTCFDLGINRNNIVKTVAQHYYQTNGGGASDLATGLMNHKAIAGQLDLFRPAIDYLAKEHPDIPYVMSEVGNSLNAKHDYDYQATLGSALWQVDFQLYGLTIGVAKFNFQQIMHSGFDLWLPVDSAGIPAQVFSNFYAQPFVADFVGSSGMTQVAQLTATGAGDNVVAYGAFVNGQAERVAVVNLNYWSSVFSDGPRSNVSISVNVPESVGSVVVGRLASPGGASAHADTMTYGGSQWTYDSLGQEVKNVVNDTQVLLVQDGAVVVEVLDSEAVILQLNGP</sequence>
<dbReference type="InterPro" id="IPR052974">
    <property type="entry name" value="GH79_Enzymes"/>
</dbReference>
<dbReference type="InterPro" id="IPR031728">
    <property type="entry name" value="GlcAase_C"/>
</dbReference>
<accession>A0A2K3QH65</accession>